<dbReference type="InterPro" id="IPR050879">
    <property type="entry name" value="Acyltransferase_3"/>
</dbReference>
<keyword evidence="3" id="KW-0808">Transferase</keyword>
<gene>
    <name evidence="3" type="ordered locus">Msip34_1816</name>
</gene>
<sequence>MTQVQKSGSGERFLFADGLRGLAALWVVLFHMEEGKHIPHLLEALPQWLGHALFNSGHLGVPVFLVLSGYVMAWTVRKTVLNPKSGANFLMRRFTRLSPPYYFSILFALLFLVLKAMQIKDWSILPSYWSVAAHLFYVERLFDFKYINTVYWTLWIEIQFYLFLVVVLLTVDRVKGGLINHAARYSVFYILGLVSLIWPLRVVSEIFWPMGFVKFWYCFSAGLMASWVMAVPNKKHERLSVLYFLAIIAIGLYLNDLFITITGSTAMLLFVAGKFNYMGTWLNWKWLQFLGAISYSLYLLHNPLTGAAANIIRRILHPGLLTDCIVLFAVISICIFVAWLAYKIIELPSIRISHRFKS</sequence>
<dbReference type="eggNOG" id="COG1835">
    <property type="taxonomic scope" value="Bacteria"/>
</dbReference>
<feature type="transmembrane region" description="Helical" evidence="1">
    <location>
        <begin position="320"/>
        <end position="342"/>
    </location>
</feature>
<dbReference type="Proteomes" id="UP000002743">
    <property type="component" value="Chromosome"/>
</dbReference>
<dbReference type="AlphaFoldDB" id="C6X6R6"/>
<evidence type="ECO:0000256" key="1">
    <source>
        <dbReference type="SAM" id="Phobius"/>
    </source>
</evidence>
<dbReference type="GO" id="GO:0000271">
    <property type="term" value="P:polysaccharide biosynthetic process"/>
    <property type="evidence" value="ECO:0007669"/>
    <property type="project" value="TreeGrafter"/>
</dbReference>
<reference evidence="4" key="1">
    <citation type="submission" date="2009-07" db="EMBL/GenBank/DDBJ databases">
        <title>Complete sequence of chromosome of Methylovorus sp. SIP3-4.</title>
        <authorList>
            <person name="Lucas S."/>
            <person name="Copeland A."/>
            <person name="Lapidus A."/>
            <person name="Glavina del Rio T."/>
            <person name="Tice H."/>
            <person name="Bruce D."/>
            <person name="Goodwin L."/>
            <person name="Pitluck S."/>
            <person name="Clum A."/>
            <person name="Larimer F."/>
            <person name="Land M."/>
            <person name="Hauser L."/>
            <person name="Kyrpides N."/>
            <person name="Mikhailova N."/>
            <person name="Kayluzhnaya M."/>
            <person name="Chistoserdova L."/>
        </authorList>
    </citation>
    <scope>NUCLEOTIDE SEQUENCE [LARGE SCALE GENOMIC DNA]</scope>
    <source>
        <strain evidence="4">SIP3-4</strain>
    </source>
</reference>
<name>C6X6R6_METGS</name>
<feature type="transmembrane region" description="Helical" evidence="1">
    <location>
        <begin position="52"/>
        <end position="76"/>
    </location>
</feature>
<reference evidence="3 4" key="2">
    <citation type="journal article" date="2011" name="J. Bacteriol.">
        <title>Genomes of three methylotrophs from a single niche uncover genetic and metabolic divergence of Methylophilaceae.</title>
        <authorList>
            <person name="Lapidus A."/>
            <person name="Clum A."/>
            <person name="Labutti K."/>
            <person name="Kaluzhnaya M.G."/>
            <person name="Lim S."/>
            <person name="Beck D.A."/>
            <person name="Glavina Del Rio T."/>
            <person name="Nolan M."/>
            <person name="Mavromatis K."/>
            <person name="Huntemann M."/>
            <person name="Lucas S."/>
            <person name="Lidstrom M.E."/>
            <person name="Ivanova N."/>
            <person name="Chistoserdova L."/>
        </authorList>
    </citation>
    <scope>NUCLEOTIDE SEQUENCE [LARGE SCALE GENOMIC DNA]</scope>
    <source>
        <strain evidence="3 4">SIP3-4</strain>
    </source>
</reference>
<keyword evidence="4" id="KW-1185">Reference proteome</keyword>
<keyword evidence="1" id="KW-1133">Transmembrane helix</keyword>
<dbReference type="Pfam" id="PF01757">
    <property type="entry name" value="Acyl_transf_3"/>
    <property type="match status" value="1"/>
</dbReference>
<dbReference type="PANTHER" id="PTHR23028">
    <property type="entry name" value="ACETYLTRANSFERASE"/>
    <property type="match status" value="1"/>
</dbReference>
<dbReference type="HOGENOM" id="CLU_005679_2_3_4"/>
<feature type="transmembrane region" description="Helical" evidence="1">
    <location>
        <begin position="12"/>
        <end position="32"/>
    </location>
</feature>
<feature type="transmembrane region" description="Helical" evidence="1">
    <location>
        <begin position="206"/>
        <end position="229"/>
    </location>
</feature>
<evidence type="ECO:0000313" key="4">
    <source>
        <dbReference type="Proteomes" id="UP000002743"/>
    </source>
</evidence>
<dbReference type="KEGG" id="mei:Msip34_1816"/>
<dbReference type="OrthoDB" id="8538714at2"/>
<evidence type="ECO:0000259" key="2">
    <source>
        <dbReference type="Pfam" id="PF01757"/>
    </source>
</evidence>
<dbReference type="InterPro" id="IPR002656">
    <property type="entry name" value="Acyl_transf_3_dom"/>
</dbReference>
<keyword evidence="3" id="KW-0012">Acyltransferase</keyword>
<dbReference type="EMBL" id="CP001674">
    <property type="protein sequence ID" value="ACT51059.1"/>
    <property type="molecule type" value="Genomic_DNA"/>
</dbReference>
<feature type="transmembrane region" description="Helical" evidence="1">
    <location>
        <begin position="101"/>
        <end position="119"/>
    </location>
</feature>
<keyword evidence="1" id="KW-0812">Transmembrane</keyword>
<feature type="transmembrane region" description="Helical" evidence="1">
    <location>
        <begin position="284"/>
        <end position="300"/>
    </location>
</feature>
<dbReference type="GO" id="GO:0016747">
    <property type="term" value="F:acyltransferase activity, transferring groups other than amino-acyl groups"/>
    <property type="evidence" value="ECO:0007669"/>
    <property type="project" value="InterPro"/>
</dbReference>
<dbReference type="GO" id="GO:0016020">
    <property type="term" value="C:membrane"/>
    <property type="evidence" value="ECO:0007669"/>
    <property type="project" value="TreeGrafter"/>
</dbReference>
<keyword evidence="1" id="KW-0472">Membrane</keyword>
<dbReference type="RefSeq" id="WP_015830443.1">
    <property type="nucleotide sequence ID" value="NC_012969.1"/>
</dbReference>
<organism evidence="3 4">
    <name type="scientific">Methylovorus glucosotrophus (strain SIP3-4)</name>
    <dbReference type="NCBI Taxonomy" id="582744"/>
    <lineage>
        <taxon>Bacteria</taxon>
        <taxon>Pseudomonadati</taxon>
        <taxon>Pseudomonadota</taxon>
        <taxon>Betaproteobacteria</taxon>
        <taxon>Nitrosomonadales</taxon>
        <taxon>Methylophilaceae</taxon>
        <taxon>Methylovorus</taxon>
    </lineage>
</organism>
<feature type="domain" description="Acyltransferase 3" evidence="2">
    <location>
        <begin position="15"/>
        <end position="339"/>
    </location>
</feature>
<feature type="transmembrane region" description="Helical" evidence="1">
    <location>
        <begin position="183"/>
        <end position="200"/>
    </location>
</feature>
<feature type="transmembrane region" description="Helical" evidence="1">
    <location>
        <begin position="241"/>
        <end position="272"/>
    </location>
</feature>
<accession>C6X6R6</accession>
<protein>
    <submittedName>
        <fullName evidence="3">Acyltransferase 3</fullName>
    </submittedName>
</protein>
<dbReference type="STRING" id="582744.Msip34_1816"/>
<dbReference type="PANTHER" id="PTHR23028:SF53">
    <property type="entry name" value="ACYL_TRANSF_3 DOMAIN-CONTAINING PROTEIN"/>
    <property type="match status" value="1"/>
</dbReference>
<evidence type="ECO:0000313" key="3">
    <source>
        <dbReference type="EMBL" id="ACT51059.1"/>
    </source>
</evidence>
<proteinExistence type="predicted"/>
<feature type="transmembrane region" description="Helical" evidence="1">
    <location>
        <begin position="150"/>
        <end position="171"/>
    </location>
</feature>